<feature type="region of interest" description="Disordered" evidence="1">
    <location>
        <begin position="355"/>
        <end position="378"/>
    </location>
</feature>
<comment type="caution">
    <text evidence="2">The sequence shown here is derived from an EMBL/GenBank/DDBJ whole genome shotgun (WGS) entry which is preliminary data.</text>
</comment>
<feature type="compositionally biased region" description="Polar residues" evidence="1">
    <location>
        <begin position="472"/>
        <end position="494"/>
    </location>
</feature>
<feature type="region of interest" description="Disordered" evidence="1">
    <location>
        <begin position="386"/>
        <end position="405"/>
    </location>
</feature>
<feature type="region of interest" description="Disordered" evidence="1">
    <location>
        <begin position="76"/>
        <end position="95"/>
    </location>
</feature>
<evidence type="ECO:0000313" key="3">
    <source>
        <dbReference type="Proteomes" id="UP000224854"/>
    </source>
</evidence>
<dbReference type="Proteomes" id="UP000224854">
    <property type="component" value="Unassembled WGS sequence"/>
</dbReference>
<evidence type="ECO:0000313" key="2">
    <source>
        <dbReference type="EMBL" id="PHH70919.1"/>
    </source>
</evidence>
<keyword evidence="3" id="KW-1185">Reference proteome</keyword>
<protein>
    <submittedName>
        <fullName evidence="2">Uncharacterized protein</fullName>
    </submittedName>
</protein>
<sequence>MDDPWGDGWNADGQILALPGRAHLAASAGDTVLLASDTAAAWYACGQDQVWSPGHDSRLCKAAAPVSPGPWAALSPLDTSSQASERLPSQAKADDCEPVDTTINLGDNDDQNGFAADHVLSPQTAWEDDAPVQVEVQDSSPSESPHAVAALPFESCQPSKVLGLVDVYQDTARQLLTDLKAPHGHEAIATTKSQNATSTTLKTRPEVSVSLSAPLSHFASVFSTCLEPSSPPPPEPLPTSIPQDSFTCVAERKAWHRMSRLGSLRKHRDANGDDDSYVCVRWAGSRVREHTLDIVRRWKDEDTRGHSKSGVRGGRGAVGFNWDVVSPPVEIGKLLQQERRLRHEMRLNELAEQQIPPRPQSTQAVSTFPSSKMEDVDAPRLSPALPSITSEANGHRDSKHNDNDEEWGEMVTLPIDAAPFFEGPEQLEQTHGEPKSITTCIPPDASTIIDSIPKPGPMAQMQLEQHFVHETSASLHQNSMPPEKQASTGSTQPSAACDLADQEATSEPVLLDEAVAVIMKTLPDLSYMLR</sequence>
<organism evidence="2 3">
    <name type="scientific">Ophiocordyceps australis</name>
    <dbReference type="NCBI Taxonomy" id="1399860"/>
    <lineage>
        <taxon>Eukaryota</taxon>
        <taxon>Fungi</taxon>
        <taxon>Dikarya</taxon>
        <taxon>Ascomycota</taxon>
        <taxon>Pezizomycotina</taxon>
        <taxon>Sordariomycetes</taxon>
        <taxon>Hypocreomycetidae</taxon>
        <taxon>Hypocreales</taxon>
        <taxon>Ophiocordycipitaceae</taxon>
        <taxon>Ophiocordyceps</taxon>
    </lineage>
</organism>
<accession>A0A2C5XFW2</accession>
<dbReference type="EMBL" id="NJEU01000741">
    <property type="protein sequence ID" value="PHH70919.1"/>
    <property type="molecule type" value="Genomic_DNA"/>
</dbReference>
<dbReference type="OrthoDB" id="3941134at2759"/>
<name>A0A2C5XFW2_9HYPO</name>
<feature type="compositionally biased region" description="Basic and acidic residues" evidence="1">
    <location>
        <begin position="393"/>
        <end position="402"/>
    </location>
</feature>
<evidence type="ECO:0000256" key="1">
    <source>
        <dbReference type="SAM" id="MobiDB-lite"/>
    </source>
</evidence>
<reference evidence="2 3" key="1">
    <citation type="submission" date="2017-06" db="EMBL/GenBank/DDBJ databases">
        <title>Ant-infecting Ophiocordyceps genomes reveal a high diversity of potential behavioral manipulation genes and a possible major role for enterotoxins.</title>
        <authorList>
            <person name="De Bekker C."/>
            <person name="Evans H.C."/>
            <person name="Brachmann A."/>
            <person name="Hughes D.P."/>
        </authorList>
    </citation>
    <scope>NUCLEOTIDE SEQUENCE [LARGE SCALE GENOMIC DNA]</scope>
    <source>
        <strain evidence="2 3">1348a</strain>
    </source>
</reference>
<dbReference type="AlphaFoldDB" id="A0A2C5XFW2"/>
<proteinExistence type="predicted"/>
<feature type="compositionally biased region" description="Polar residues" evidence="1">
    <location>
        <begin position="360"/>
        <end position="370"/>
    </location>
</feature>
<feature type="region of interest" description="Disordered" evidence="1">
    <location>
        <begin position="472"/>
        <end position="501"/>
    </location>
</feature>
<gene>
    <name evidence="2" type="ORF">CDD82_6850</name>
</gene>